<keyword evidence="2" id="KW-0614">Plasmid</keyword>
<geneLocation type="plasmid" evidence="2">
    <name>pAM65-52-3-235K</name>
</geneLocation>
<dbReference type="EMBL" id="CP013278">
    <property type="protein sequence ID" value="AND28630.1"/>
    <property type="molecule type" value="Genomic_DNA"/>
</dbReference>
<organism evidence="2">
    <name type="scientific">Bacillus thuringiensis subsp. israelensis</name>
    <dbReference type="NCBI Taxonomy" id="1430"/>
    <lineage>
        <taxon>Bacteria</taxon>
        <taxon>Bacillati</taxon>
        <taxon>Bacillota</taxon>
        <taxon>Bacilli</taxon>
        <taxon>Bacillales</taxon>
        <taxon>Bacillaceae</taxon>
        <taxon>Bacillus</taxon>
        <taxon>Bacillus cereus group</taxon>
    </lineage>
</organism>
<name>A0A160LK73_BACTI</name>
<dbReference type="RefSeq" id="WP_000065830.1">
    <property type="nucleotide sequence ID" value="NZ_CP013278.1"/>
</dbReference>
<dbReference type="PATRIC" id="fig|1430.6.peg.1995"/>
<evidence type="ECO:0000259" key="1">
    <source>
        <dbReference type="SMART" id="SM00860"/>
    </source>
</evidence>
<reference evidence="2" key="1">
    <citation type="journal article" date="2017" name="Res. Microbiol.">
        <title>Comparative genomics of extrachromosomal elements in Bacillus thuringiensis subsp. israelensis.</title>
        <authorList>
            <person name="Bolotin A."/>
            <person name="Gillis A."/>
            <person name="Sanchis V."/>
            <person name="Nielsen-LeRoux C."/>
            <person name="Mahillon J."/>
            <person name="Lereclus D."/>
            <person name="Sorokin A."/>
        </authorList>
    </citation>
    <scope>NUCLEOTIDE SEQUENCE</scope>
    <source>
        <strain evidence="2">AM65-52</strain>
        <plasmid evidence="2">pAM65-52-3-235K</plasmid>
    </source>
</reference>
<dbReference type="Gene3D" id="3.40.1580.10">
    <property type="entry name" value="SMI1/KNR4-like"/>
    <property type="match status" value="1"/>
</dbReference>
<feature type="domain" description="Knr4/Smi1-like" evidence="1">
    <location>
        <begin position="13"/>
        <end position="142"/>
    </location>
</feature>
<dbReference type="Pfam" id="PF14568">
    <property type="entry name" value="SUKH_6"/>
    <property type="match status" value="1"/>
</dbReference>
<proteinExistence type="predicted"/>
<sequence>MSNITWIGVSKKEITDNEIKKVEEYFNIKLPNDFIECVKENDGGYPQPKVFDIAGQDESTFNDLLTLHMDDKYSIVQRYENIKEWLVDLVYPFASDSFGNFLCFDYRNNPDLPTIVFWDHEEEDIEKAIYPVCSTFTELLNSLRDFEDEE</sequence>
<dbReference type="SMART" id="SM00860">
    <property type="entry name" value="SMI1_KNR4"/>
    <property type="match status" value="1"/>
</dbReference>
<protein>
    <submittedName>
        <fullName evidence="2">1,3-beta-glucan synthase regulator</fullName>
    </submittedName>
</protein>
<dbReference type="SUPFAM" id="SSF160631">
    <property type="entry name" value="SMI1/KNR4-like"/>
    <property type="match status" value="1"/>
</dbReference>
<dbReference type="InterPro" id="IPR037883">
    <property type="entry name" value="Knr4/Smi1-like_sf"/>
</dbReference>
<dbReference type="AlphaFoldDB" id="A0A160LK73"/>
<accession>A0A160LK73</accession>
<dbReference type="InterPro" id="IPR018958">
    <property type="entry name" value="Knr4/Smi1-like_dom"/>
</dbReference>
<evidence type="ECO:0000313" key="2">
    <source>
        <dbReference type="EMBL" id="AND28630.1"/>
    </source>
</evidence>
<gene>
    <name evidence="2" type="ORF">ATN07_33535</name>
</gene>